<protein>
    <submittedName>
        <fullName evidence="3">Universal stress protein UspA</fullName>
    </submittedName>
</protein>
<reference evidence="3" key="2">
    <citation type="submission" date="2020-09" db="EMBL/GenBank/DDBJ databases">
        <authorList>
            <person name="Sun Q."/>
            <person name="Sedlacek I."/>
        </authorList>
    </citation>
    <scope>NUCLEOTIDE SEQUENCE</scope>
    <source>
        <strain evidence="3">CCM 7905</strain>
    </source>
</reference>
<evidence type="ECO:0000259" key="2">
    <source>
        <dbReference type="Pfam" id="PF00582"/>
    </source>
</evidence>
<dbReference type="SUPFAM" id="SSF52402">
    <property type="entry name" value="Adenine nucleotide alpha hydrolases-like"/>
    <property type="match status" value="2"/>
</dbReference>
<evidence type="ECO:0000256" key="1">
    <source>
        <dbReference type="ARBA" id="ARBA00008791"/>
    </source>
</evidence>
<dbReference type="Pfam" id="PF00582">
    <property type="entry name" value="Usp"/>
    <property type="match status" value="2"/>
</dbReference>
<evidence type="ECO:0000313" key="4">
    <source>
        <dbReference type="Proteomes" id="UP000654257"/>
    </source>
</evidence>
<name>A0A917FVZ2_9NOCA</name>
<dbReference type="InterPro" id="IPR006016">
    <property type="entry name" value="UspA"/>
</dbReference>
<comment type="caution">
    <text evidence="3">The sequence shown here is derived from an EMBL/GenBank/DDBJ whole genome shotgun (WGS) entry which is preliminary data.</text>
</comment>
<dbReference type="PANTHER" id="PTHR46268">
    <property type="entry name" value="STRESS RESPONSE PROTEIN NHAX"/>
    <property type="match status" value="1"/>
</dbReference>
<dbReference type="EMBL" id="BMCU01000003">
    <property type="protein sequence ID" value="GGG13254.1"/>
    <property type="molecule type" value="Genomic_DNA"/>
</dbReference>
<dbReference type="AlphaFoldDB" id="A0A917FVZ2"/>
<dbReference type="Proteomes" id="UP000654257">
    <property type="component" value="Unassembled WGS sequence"/>
</dbReference>
<comment type="similarity">
    <text evidence="1">Belongs to the universal stress protein A family.</text>
</comment>
<gene>
    <name evidence="3" type="ORF">GCM10007304_29060</name>
</gene>
<proteinExistence type="inferred from homology"/>
<feature type="domain" description="UspA" evidence="2">
    <location>
        <begin position="2"/>
        <end position="134"/>
    </location>
</feature>
<keyword evidence="4" id="KW-1185">Reference proteome</keyword>
<dbReference type="PANTHER" id="PTHR46268:SF27">
    <property type="entry name" value="UNIVERSAL STRESS PROTEIN RV2623"/>
    <property type="match status" value="1"/>
</dbReference>
<accession>A0A917FVZ2</accession>
<evidence type="ECO:0000313" key="3">
    <source>
        <dbReference type="EMBL" id="GGG13254.1"/>
    </source>
</evidence>
<dbReference type="RefSeq" id="WP_188545574.1">
    <property type="nucleotide sequence ID" value="NZ_BMCU01000003.1"/>
</dbReference>
<feature type="domain" description="UspA" evidence="2">
    <location>
        <begin position="152"/>
        <end position="283"/>
    </location>
</feature>
<dbReference type="InterPro" id="IPR014729">
    <property type="entry name" value="Rossmann-like_a/b/a_fold"/>
</dbReference>
<reference evidence="3" key="1">
    <citation type="journal article" date="2014" name="Int. J. Syst. Evol. Microbiol.">
        <title>Complete genome sequence of Corynebacterium casei LMG S-19264T (=DSM 44701T), isolated from a smear-ripened cheese.</title>
        <authorList>
            <consortium name="US DOE Joint Genome Institute (JGI-PGF)"/>
            <person name="Walter F."/>
            <person name="Albersmeier A."/>
            <person name="Kalinowski J."/>
            <person name="Ruckert C."/>
        </authorList>
    </citation>
    <scope>NUCLEOTIDE SEQUENCE</scope>
    <source>
        <strain evidence="3">CCM 7905</strain>
    </source>
</reference>
<dbReference type="CDD" id="cd00293">
    <property type="entry name" value="USP-like"/>
    <property type="match status" value="2"/>
</dbReference>
<sequence length="287" mass="29493">MHVTVGYLATPSGDDGVALAAALATTLDATVDVVLVLAGDDPPMEGSGPYRKVLEAKAAGWLDAAVTQFPSSVTVAAHTVYNESFAEGLVEFAETHHSDMIVLGAAGDSILNRHAVGSVAGALLHASPVPVALAPRGFRDRGVTEITGFTVAVPTRQASANPLPFAITLASAAHVPLRLMSLVSLEPGGYGPDGPSRETRQKYVDAAEANLDIAIRALPDTPGLESIVADGSTLEEAVSSLSWRAGDVLALGSGRLGQPSRVFLGSGAAKILRATTAPVMVVPREFE</sequence>
<dbReference type="Gene3D" id="3.40.50.620">
    <property type="entry name" value="HUPs"/>
    <property type="match status" value="2"/>
</dbReference>
<organism evidence="3 4">
    <name type="scientific">Rhodococcoides trifolii</name>
    <dbReference type="NCBI Taxonomy" id="908250"/>
    <lineage>
        <taxon>Bacteria</taxon>
        <taxon>Bacillati</taxon>
        <taxon>Actinomycetota</taxon>
        <taxon>Actinomycetes</taxon>
        <taxon>Mycobacteriales</taxon>
        <taxon>Nocardiaceae</taxon>
        <taxon>Rhodococcoides</taxon>
    </lineage>
</organism>